<dbReference type="RefSeq" id="WP_270041975.1">
    <property type="nucleotide sequence ID" value="NZ_JAPDOD010000020.1"/>
</dbReference>
<reference evidence="1" key="1">
    <citation type="submission" date="2022-10" db="EMBL/GenBank/DDBJ databases">
        <title>The WGS of Solirubrobacter ginsenosidimutans DSM 21036.</title>
        <authorList>
            <person name="Jiang Z."/>
        </authorList>
    </citation>
    <scope>NUCLEOTIDE SEQUENCE</scope>
    <source>
        <strain evidence="1">DSM 21036</strain>
    </source>
</reference>
<dbReference type="Proteomes" id="UP001149140">
    <property type="component" value="Unassembled WGS sequence"/>
</dbReference>
<dbReference type="EMBL" id="JAPDOD010000020">
    <property type="protein sequence ID" value="MDA0162738.1"/>
    <property type="molecule type" value="Genomic_DNA"/>
</dbReference>
<evidence type="ECO:0000313" key="2">
    <source>
        <dbReference type="Proteomes" id="UP001149140"/>
    </source>
</evidence>
<protein>
    <submittedName>
        <fullName evidence="1">DUF2804 domain-containing protein</fullName>
    </submittedName>
</protein>
<comment type="caution">
    <text evidence="1">The sequence shown here is derived from an EMBL/GenBank/DDBJ whole genome shotgun (WGS) entry which is preliminary data.</text>
</comment>
<dbReference type="AlphaFoldDB" id="A0A9X3MWQ4"/>
<name>A0A9X3MWQ4_9ACTN</name>
<gene>
    <name evidence="1" type="ORF">OM076_20870</name>
</gene>
<organism evidence="1 2">
    <name type="scientific">Solirubrobacter ginsenosidimutans</name>
    <dbReference type="NCBI Taxonomy" id="490573"/>
    <lineage>
        <taxon>Bacteria</taxon>
        <taxon>Bacillati</taxon>
        <taxon>Actinomycetota</taxon>
        <taxon>Thermoleophilia</taxon>
        <taxon>Solirubrobacterales</taxon>
        <taxon>Solirubrobacteraceae</taxon>
        <taxon>Solirubrobacter</taxon>
    </lineage>
</organism>
<evidence type="ECO:0000313" key="1">
    <source>
        <dbReference type="EMBL" id="MDA0162738.1"/>
    </source>
</evidence>
<accession>A0A9X3MWQ4</accession>
<keyword evidence="2" id="KW-1185">Reference proteome</keyword>
<sequence>MPLHKSWQWVGAFGPDVMLCVAHARVGVMRRSWWAVWDGSRLREGTRGVTLSRERAQVKDGDVRIGLGFLHGAPIEVTTGPAWTRKTPLAVKGVVVLGDRSITVEAPGLLDESAGRHARRTAWRWSAGAGVTPAGVDVIWNLVDGLHDGTHLPRPGASSPLRSERTVWLGGEPHEVGPQPFDGLTRVGDLEFEALATRAKRENYLVLASDYEQPFGTFTGSLPVAGPLHGWGVMERHEALW</sequence>
<proteinExistence type="predicted"/>